<dbReference type="Proteomes" id="UP000193427">
    <property type="component" value="Chromosome"/>
</dbReference>
<reference evidence="1 2" key="1">
    <citation type="submission" date="2016-04" db="EMBL/GenBank/DDBJ databases">
        <title>Complete genome sequence of natural rubber-degrading, novel Gram-negative bacterium, Rhizobacter gummiphilus strain NS21.</title>
        <authorList>
            <person name="Tabata M."/>
            <person name="Kasai D."/>
            <person name="Fukuda M."/>
        </authorList>
    </citation>
    <scope>NUCLEOTIDE SEQUENCE [LARGE SCALE GENOMIC DNA]</scope>
    <source>
        <strain evidence="1 2">NS21</strain>
    </source>
</reference>
<name>A0A1W6L6N9_9BURK</name>
<gene>
    <name evidence="1" type="ORF">A4W93_08355</name>
</gene>
<dbReference type="STRING" id="946333.A4W93_08355"/>
<dbReference type="KEGG" id="rgu:A4W93_08355"/>
<dbReference type="EMBL" id="CP015118">
    <property type="protein sequence ID" value="ARN19923.1"/>
    <property type="molecule type" value="Genomic_DNA"/>
</dbReference>
<dbReference type="Gene3D" id="1.10.10.10">
    <property type="entry name" value="Winged helix-like DNA-binding domain superfamily/Winged helix DNA-binding domain"/>
    <property type="match status" value="1"/>
</dbReference>
<dbReference type="InterPro" id="IPR000835">
    <property type="entry name" value="HTH_MarR-typ"/>
</dbReference>
<protein>
    <submittedName>
        <fullName evidence="1">MarR family transcriptional regulator</fullName>
    </submittedName>
</protein>
<keyword evidence="2" id="KW-1185">Reference proteome</keyword>
<dbReference type="AlphaFoldDB" id="A0A1W6L6N9"/>
<dbReference type="InterPro" id="IPR036390">
    <property type="entry name" value="WH_DNA-bd_sf"/>
</dbReference>
<dbReference type="PRINTS" id="PR00598">
    <property type="entry name" value="HTHMARR"/>
</dbReference>
<dbReference type="PANTHER" id="PTHR33164:SF43">
    <property type="entry name" value="HTH-TYPE TRANSCRIPTIONAL REPRESSOR YETL"/>
    <property type="match status" value="1"/>
</dbReference>
<dbReference type="PANTHER" id="PTHR33164">
    <property type="entry name" value="TRANSCRIPTIONAL REGULATOR, MARR FAMILY"/>
    <property type="match status" value="1"/>
</dbReference>
<evidence type="ECO:0000313" key="2">
    <source>
        <dbReference type="Proteomes" id="UP000193427"/>
    </source>
</evidence>
<dbReference type="SMART" id="SM00347">
    <property type="entry name" value="HTH_MARR"/>
    <property type="match status" value="1"/>
</dbReference>
<proteinExistence type="predicted"/>
<organism evidence="1 2">
    <name type="scientific">Piscinibacter gummiphilus</name>
    <dbReference type="NCBI Taxonomy" id="946333"/>
    <lineage>
        <taxon>Bacteria</taxon>
        <taxon>Pseudomonadati</taxon>
        <taxon>Pseudomonadota</taxon>
        <taxon>Betaproteobacteria</taxon>
        <taxon>Burkholderiales</taxon>
        <taxon>Sphaerotilaceae</taxon>
        <taxon>Piscinibacter</taxon>
    </lineage>
</organism>
<dbReference type="RefSeq" id="WP_085750194.1">
    <property type="nucleotide sequence ID" value="NZ_BSPR01000008.1"/>
</dbReference>
<dbReference type="GO" id="GO:0003700">
    <property type="term" value="F:DNA-binding transcription factor activity"/>
    <property type="evidence" value="ECO:0007669"/>
    <property type="project" value="InterPro"/>
</dbReference>
<evidence type="ECO:0000313" key="1">
    <source>
        <dbReference type="EMBL" id="ARN19923.1"/>
    </source>
</evidence>
<dbReference type="InterPro" id="IPR039422">
    <property type="entry name" value="MarR/SlyA-like"/>
</dbReference>
<dbReference type="SUPFAM" id="SSF46785">
    <property type="entry name" value="Winged helix' DNA-binding domain"/>
    <property type="match status" value="1"/>
</dbReference>
<dbReference type="GO" id="GO:0006950">
    <property type="term" value="P:response to stress"/>
    <property type="evidence" value="ECO:0007669"/>
    <property type="project" value="TreeGrafter"/>
</dbReference>
<sequence>MPQDRVPADFYEANQYATEASVGYLMRRVLLSLTQQTGKLLEPVGLTSAQWAPMFKMHEGKATTVAELARVLQMDPGATTRLLDRLEAKGLCRRVRSDQDRRVVNLELTPEGTEVAGHIPVALSEVMNAHLAGFSRDEWQTLKSYLQRMIDNGEGIHDGC</sequence>
<dbReference type="Pfam" id="PF01047">
    <property type="entry name" value="MarR"/>
    <property type="match status" value="1"/>
</dbReference>
<dbReference type="InterPro" id="IPR036388">
    <property type="entry name" value="WH-like_DNA-bd_sf"/>
</dbReference>
<accession>A0A1W6L6N9</accession>
<dbReference type="OrthoDB" id="6195716at2"/>
<dbReference type="PROSITE" id="PS50995">
    <property type="entry name" value="HTH_MARR_2"/>
    <property type="match status" value="1"/>
</dbReference>